<dbReference type="Proteomes" id="UP000265703">
    <property type="component" value="Unassembled WGS sequence"/>
</dbReference>
<evidence type="ECO:0000313" key="11">
    <source>
        <dbReference type="EMBL" id="RIA96074.1"/>
    </source>
</evidence>
<dbReference type="Pfam" id="PF07693">
    <property type="entry name" value="KAP_NTPase"/>
    <property type="match status" value="1"/>
</dbReference>
<keyword evidence="12" id="KW-1185">Reference proteome</keyword>
<feature type="domain" description="KAP NTPase" evidence="10">
    <location>
        <begin position="26"/>
        <end position="75"/>
    </location>
</feature>
<accession>A0A397TMH2</accession>
<organism evidence="11 12">
    <name type="scientific">Glomus cerebriforme</name>
    <dbReference type="NCBI Taxonomy" id="658196"/>
    <lineage>
        <taxon>Eukaryota</taxon>
        <taxon>Fungi</taxon>
        <taxon>Fungi incertae sedis</taxon>
        <taxon>Mucoromycota</taxon>
        <taxon>Glomeromycotina</taxon>
        <taxon>Glomeromycetes</taxon>
        <taxon>Glomerales</taxon>
        <taxon>Glomeraceae</taxon>
        <taxon>Glomus</taxon>
    </lineage>
</organism>
<evidence type="ECO:0000256" key="5">
    <source>
        <dbReference type="ARBA" id="ARBA00022741"/>
    </source>
</evidence>
<evidence type="ECO:0000256" key="6">
    <source>
        <dbReference type="ARBA" id="ARBA00022777"/>
    </source>
</evidence>
<comment type="subcellular location">
    <subcellularLocation>
        <location evidence="2">Cytoplasm</location>
    </subcellularLocation>
    <subcellularLocation>
        <location evidence="1">Nucleus</location>
    </subcellularLocation>
</comment>
<comment type="similarity">
    <text evidence="9">Belongs to the GLYK kinase family.</text>
</comment>
<keyword evidence="5" id="KW-0547">Nucleotide-binding</keyword>
<dbReference type="GO" id="GO:0005524">
    <property type="term" value="F:ATP binding"/>
    <property type="evidence" value="ECO:0007669"/>
    <property type="project" value="UniProtKB-KW"/>
</dbReference>
<reference evidence="11 12" key="1">
    <citation type="submission" date="2018-06" db="EMBL/GenBank/DDBJ databases">
        <title>Comparative genomics reveals the genomic features of Rhizophagus irregularis, R. cerebriforme, R. diaphanum and Gigaspora rosea, and their symbiotic lifestyle signature.</title>
        <authorList>
            <person name="Morin E."/>
            <person name="San Clemente H."/>
            <person name="Chen E.C.H."/>
            <person name="De La Providencia I."/>
            <person name="Hainaut M."/>
            <person name="Kuo A."/>
            <person name="Kohler A."/>
            <person name="Murat C."/>
            <person name="Tang N."/>
            <person name="Roy S."/>
            <person name="Loubradou J."/>
            <person name="Henrissat B."/>
            <person name="Grigoriev I.V."/>
            <person name="Corradi N."/>
            <person name="Roux C."/>
            <person name="Martin F.M."/>
        </authorList>
    </citation>
    <scope>NUCLEOTIDE SEQUENCE [LARGE SCALE GENOMIC DNA]</scope>
    <source>
        <strain evidence="11 12">DAOM 227022</strain>
    </source>
</reference>
<dbReference type="OrthoDB" id="347435at2759"/>
<keyword evidence="7" id="KW-0067">ATP-binding</keyword>
<keyword evidence="4" id="KW-0808">Transferase</keyword>
<dbReference type="Gene3D" id="3.40.50.300">
    <property type="entry name" value="P-loop containing nucleotide triphosphate hydrolases"/>
    <property type="match status" value="1"/>
</dbReference>
<keyword evidence="6" id="KW-0418">Kinase</keyword>
<evidence type="ECO:0000259" key="10">
    <source>
        <dbReference type="Pfam" id="PF07693"/>
    </source>
</evidence>
<keyword evidence="8" id="KW-0539">Nucleus</keyword>
<dbReference type="FunFam" id="3.40.50.300:FF:001691">
    <property type="entry name" value="Probable ATP-dependent kinase TDA10"/>
    <property type="match status" value="1"/>
</dbReference>
<dbReference type="PANTHER" id="PTHR10285">
    <property type="entry name" value="URIDINE KINASE"/>
    <property type="match status" value="1"/>
</dbReference>
<evidence type="ECO:0000256" key="7">
    <source>
        <dbReference type="ARBA" id="ARBA00022840"/>
    </source>
</evidence>
<sequence>MSNLQKVEILSKFIVDNFNKFREITKRPLIVGLSGTQGCGKTTVVNQLVKYLKTTNNLSVVTCSIDDFLLTYKDQCQLSNKNLGNKLLEFRGQPGTHDVSLGKKVLQELCDVHQKYSENSQENLSVSIPNYDKSLQKGRGDRSPVDNIVIPPFDIILFDGWSLGFKHLSSSKLKEIYYNASSSSILKSHLLSHLEVINENLKQYEENWYPFLDIFICIESEDINNVYSWRLEQEHNMKRLGKDGMSDEQVKDFVDRYMPGYELYLERLCNENFFSGDVKEDKEIYGRHLKLVINHEREIVKVILF</sequence>
<evidence type="ECO:0000256" key="3">
    <source>
        <dbReference type="ARBA" id="ARBA00022490"/>
    </source>
</evidence>
<evidence type="ECO:0000313" key="12">
    <source>
        <dbReference type="Proteomes" id="UP000265703"/>
    </source>
</evidence>
<keyword evidence="3" id="KW-0963">Cytoplasm</keyword>
<dbReference type="GO" id="GO:0005634">
    <property type="term" value="C:nucleus"/>
    <property type="evidence" value="ECO:0007669"/>
    <property type="project" value="UniProtKB-SubCell"/>
</dbReference>
<protein>
    <submittedName>
        <fullName evidence="11">P-loop containing nucleoside triphosphate hydrolase protein</fullName>
    </submittedName>
</protein>
<evidence type="ECO:0000256" key="4">
    <source>
        <dbReference type="ARBA" id="ARBA00022679"/>
    </source>
</evidence>
<proteinExistence type="inferred from homology"/>
<keyword evidence="11" id="KW-0378">Hydrolase</keyword>
<dbReference type="SUPFAM" id="SSF52540">
    <property type="entry name" value="P-loop containing nucleoside triphosphate hydrolases"/>
    <property type="match status" value="1"/>
</dbReference>
<dbReference type="AlphaFoldDB" id="A0A397TMH2"/>
<gene>
    <name evidence="11" type="ORF">C1645_688312</name>
</gene>
<evidence type="ECO:0000256" key="1">
    <source>
        <dbReference type="ARBA" id="ARBA00004123"/>
    </source>
</evidence>
<dbReference type="InterPro" id="IPR027417">
    <property type="entry name" value="P-loop_NTPase"/>
</dbReference>
<dbReference type="GO" id="GO:0016787">
    <property type="term" value="F:hydrolase activity"/>
    <property type="evidence" value="ECO:0007669"/>
    <property type="project" value="UniProtKB-KW"/>
</dbReference>
<dbReference type="EMBL" id="QKYT01000051">
    <property type="protein sequence ID" value="RIA96074.1"/>
    <property type="molecule type" value="Genomic_DNA"/>
</dbReference>
<evidence type="ECO:0000256" key="9">
    <source>
        <dbReference type="ARBA" id="ARBA00061312"/>
    </source>
</evidence>
<dbReference type="STRING" id="658196.A0A397TMH2"/>
<dbReference type="GO" id="GO:0016301">
    <property type="term" value="F:kinase activity"/>
    <property type="evidence" value="ECO:0007669"/>
    <property type="project" value="UniProtKB-KW"/>
</dbReference>
<name>A0A397TMH2_9GLOM</name>
<dbReference type="InterPro" id="IPR011646">
    <property type="entry name" value="KAP_P-loop"/>
</dbReference>
<comment type="caution">
    <text evidence="11">The sequence shown here is derived from an EMBL/GenBank/DDBJ whole genome shotgun (WGS) entry which is preliminary data.</text>
</comment>
<evidence type="ECO:0000256" key="8">
    <source>
        <dbReference type="ARBA" id="ARBA00023242"/>
    </source>
</evidence>
<evidence type="ECO:0000256" key="2">
    <source>
        <dbReference type="ARBA" id="ARBA00004496"/>
    </source>
</evidence>
<dbReference type="GO" id="GO:0005737">
    <property type="term" value="C:cytoplasm"/>
    <property type="evidence" value="ECO:0007669"/>
    <property type="project" value="UniProtKB-SubCell"/>
</dbReference>